<keyword evidence="8" id="KW-0472">Membrane</keyword>
<dbReference type="GO" id="GO:0000973">
    <property type="term" value="P:post-transcriptional tethering of RNA polymerase II gene DNA at nuclear periphery"/>
    <property type="evidence" value="ECO:0007669"/>
    <property type="project" value="TreeGrafter"/>
</dbReference>
<sequence length="1002" mass="117138">MINDDSNQTFNRSNVSSINDSIADISVPVHRSPVVNNLNFPTNDTLLLSSNDDVNEPVITEDDMARLLIFESFYELNQKFMHEDSSEKTFKLIEEFEQTCNDNLLVTKRLIENKNHPQKEIEHLNKFLELIRLERNIWCLLKALLTDRLSNENNSQKSNTENDSDRIIDMDIEEDMQLRLSDSELVARCFERNSMLREMQIVIDWLESVYDDDDATLEKMDFFSDETICWENTLHQLKIESNRKQTIRSGLISMQNPNLCKQMDPDAPIRNDQSLHDLDKEDENRLFHHLFKLIRSGKLSAAKSVAEKFGYFWLSSALEGWIFHHNPNFIQPDDAYQDSQHSSAIQPLSSIIGNPYRDLWKFTAWKCSKMEGTILYERALFATLSGNRSILMPLCNKWMDKLWAYFKCSLDVYLENMLIETSIPKPDMLPRSNIELPDLYWDNRLSPEEIFREIETQFNLQTSNFISKLEEDCYRCIVKCIILSNIDFLINNLFEWSKTIQANREGRHKQTNVFLKNLTKVEETEDNDVLVKVVEPNLLRLFAHIVICLENLNLTNIEKHSRLCMEILETYIGFLIEYKLVELTAFYSKFLPESKQIEMFATLLETIDNDSDRRLCLITAKSNLLNIPAILSLVVENIRLEKTGYQSTLLRSVPFANFGAASIENSVNRYKEENSHNHLLLNAVTDSDLKKINALDWFLLDRDFSQNLELLWNANAMIRSFMLQRKIDQAINVKAKLPSAIINQAYQEWKSSNKEDYGFEIENLFREYLCHMAYFEANEAFEKWHSFLYTTKPKEPVKPKTPMNRIADRVLFEQRLKQFEQDLDVWHKQISIQANNATKKILEFICFPNGIWIDLADSTIIEEIQDEQNRVIYADFEPGIIDLPEIDGSNQNRIDKHSDEIESVVKKQVERKSKEWKEIRPSQLDGLRRIYVPQFIFLLQSVYRDSGNFKECIRVADLLADESRKLSTTFTQQQLIDFLAKIREASIEILQSNSDPFGSSSN</sequence>
<dbReference type="Gene3D" id="1.20.190.50">
    <property type="match status" value="1"/>
</dbReference>
<keyword evidence="7 8" id="KW-0539">Nucleus</keyword>
<proteinExistence type="inferred from homology"/>
<dbReference type="Pfam" id="PF04121">
    <property type="entry name" value="Nup84_Nup100"/>
    <property type="match status" value="1"/>
</dbReference>
<evidence type="ECO:0000256" key="5">
    <source>
        <dbReference type="ARBA" id="ARBA00023010"/>
    </source>
</evidence>
<evidence type="ECO:0000256" key="8">
    <source>
        <dbReference type="RuleBase" id="RU365072"/>
    </source>
</evidence>
<protein>
    <recommendedName>
        <fullName evidence="8">Nuclear pore complex protein</fullName>
    </recommendedName>
</protein>
<dbReference type="PANTHER" id="PTHR13003">
    <property type="entry name" value="NUP107-RELATED"/>
    <property type="match status" value="1"/>
</dbReference>
<dbReference type="EMBL" id="JXLN01005460">
    <property type="protein sequence ID" value="KPM03561.1"/>
    <property type="molecule type" value="Genomic_DNA"/>
</dbReference>
<dbReference type="GO" id="GO:0006406">
    <property type="term" value="P:mRNA export from nucleus"/>
    <property type="evidence" value="ECO:0007669"/>
    <property type="project" value="TreeGrafter"/>
</dbReference>
<keyword evidence="2 8" id="KW-0813">Transport</keyword>
<evidence type="ECO:0000313" key="9">
    <source>
        <dbReference type="EMBL" id="KPM03561.1"/>
    </source>
</evidence>
<evidence type="ECO:0000256" key="4">
    <source>
        <dbReference type="ARBA" id="ARBA00022927"/>
    </source>
</evidence>
<dbReference type="Gene3D" id="1.10.3450.20">
    <property type="match status" value="1"/>
</dbReference>
<evidence type="ECO:0000313" key="10">
    <source>
        <dbReference type="Proteomes" id="UP000616769"/>
    </source>
</evidence>
<evidence type="ECO:0000256" key="3">
    <source>
        <dbReference type="ARBA" id="ARBA00022816"/>
    </source>
</evidence>
<evidence type="ECO:0000256" key="2">
    <source>
        <dbReference type="ARBA" id="ARBA00022448"/>
    </source>
</evidence>
<evidence type="ECO:0000256" key="6">
    <source>
        <dbReference type="ARBA" id="ARBA00023132"/>
    </source>
</evidence>
<reference evidence="9 10" key="1">
    <citation type="journal article" date="2015" name="Parasit. Vectors">
        <title>Draft genome of the scabies mite.</title>
        <authorList>
            <person name="Rider S.D.Jr."/>
            <person name="Morgan M.S."/>
            <person name="Arlian L.G."/>
        </authorList>
    </citation>
    <scope>NUCLEOTIDE SEQUENCE [LARGE SCALE GENOMIC DNA]</scope>
    <source>
        <strain evidence="9">Arlian Lab</strain>
    </source>
</reference>
<dbReference type="PANTHER" id="PTHR13003:SF2">
    <property type="entry name" value="NUCLEAR PORE COMPLEX PROTEIN NUP107"/>
    <property type="match status" value="1"/>
</dbReference>
<keyword evidence="6 8" id="KW-0906">Nuclear pore complex</keyword>
<dbReference type="OrthoDB" id="3098at2759"/>
<dbReference type="InterPro" id="IPR007252">
    <property type="entry name" value="Nup84/Nup107"/>
</dbReference>
<keyword evidence="4" id="KW-0653">Protein transport</keyword>
<comment type="caution">
    <text evidence="9">The sequence shown here is derived from an EMBL/GenBank/DDBJ whole genome shotgun (WGS) entry which is preliminary data.</text>
</comment>
<keyword evidence="3" id="KW-0509">mRNA transport</keyword>
<comment type="function">
    <text evidence="8">Functions as a component of the nuclear pore complex (NPC).</text>
</comment>
<dbReference type="GO" id="GO:0031080">
    <property type="term" value="C:nuclear pore outer ring"/>
    <property type="evidence" value="ECO:0007669"/>
    <property type="project" value="TreeGrafter"/>
</dbReference>
<dbReference type="GO" id="GO:0017056">
    <property type="term" value="F:structural constituent of nuclear pore"/>
    <property type="evidence" value="ECO:0007669"/>
    <property type="project" value="UniProtKB-UniRule"/>
</dbReference>
<comment type="similarity">
    <text evidence="1 8">Belongs to the nucleoporin Nup84/Nup107 family.</text>
</comment>
<dbReference type="AlphaFoldDB" id="A0A131ZY09"/>
<dbReference type="GO" id="GO:0006606">
    <property type="term" value="P:protein import into nucleus"/>
    <property type="evidence" value="ECO:0007669"/>
    <property type="project" value="TreeGrafter"/>
</dbReference>
<dbReference type="GO" id="GO:0031965">
    <property type="term" value="C:nuclear membrane"/>
    <property type="evidence" value="ECO:0007669"/>
    <property type="project" value="UniProtKB-SubCell"/>
</dbReference>
<evidence type="ECO:0000256" key="1">
    <source>
        <dbReference type="ARBA" id="ARBA00009510"/>
    </source>
</evidence>
<evidence type="ECO:0000256" key="7">
    <source>
        <dbReference type="ARBA" id="ARBA00023242"/>
    </source>
</evidence>
<dbReference type="Proteomes" id="UP000616769">
    <property type="component" value="Unassembled WGS sequence"/>
</dbReference>
<name>A0A131ZY09_SARSC</name>
<comment type="subcellular location">
    <subcellularLocation>
        <location evidence="8">Nucleus</location>
        <location evidence="8">Nuclear pore complex</location>
    </subcellularLocation>
    <subcellularLocation>
        <location evidence="8">Nucleus membrane</location>
    </subcellularLocation>
</comment>
<organism evidence="9 10">
    <name type="scientific">Sarcoptes scabiei</name>
    <name type="common">Itch mite</name>
    <name type="synonym">Acarus scabiei</name>
    <dbReference type="NCBI Taxonomy" id="52283"/>
    <lineage>
        <taxon>Eukaryota</taxon>
        <taxon>Metazoa</taxon>
        <taxon>Ecdysozoa</taxon>
        <taxon>Arthropoda</taxon>
        <taxon>Chelicerata</taxon>
        <taxon>Arachnida</taxon>
        <taxon>Acari</taxon>
        <taxon>Acariformes</taxon>
        <taxon>Sarcoptiformes</taxon>
        <taxon>Astigmata</taxon>
        <taxon>Psoroptidia</taxon>
        <taxon>Sarcoptoidea</taxon>
        <taxon>Sarcoptidae</taxon>
        <taxon>Sarcoptinae</taxon>
        <taxon>Sarcoptes</taxon>
    </lineage>
</organism>
<accession>A0A131ZY09</accession>
<dbReference type="VEuPathDB" id="VectorBase:SSCA009057"/>
<gene>
    <name evidence="9" type="ORF">QR98_0019940</name>
</gene>
<keyword evidence="5 8" id="KW-0811">Translocation</keyword>
<comment type="subunit">
    <text evidence="8">Part of the nuclear pore complex (NPC).</text>
</comment>